<dbReference type="EMBL" id="JAKMUV010000008">
    <property type="protein sequence ID" value="MCZ9305354.1"/>
    <property type="molecule type" value="Genomic_DNA"/>
</dbReference>
<evidence type="ECO:0000313" key="2">
    <source>
        <dbReference type="EMBL" id="MCZ9305354.1"/>
    </source>
</evidence>
<feature type="domain" description="HNH nuclease" evidence="1">
    <location>
        <begin position="276"/>
        <end position="333"/>
    </location>
</feature>
<organism evidence="2 3">
    <name type="scientific">Corynebacterium macclintockiae</name>
    <dbReference type="NCBI Taxonomy" id="2913501"/>
    <lineage>
        <taxon>Bacteria</taxon>
        <taxon>Bacillati</taxon>
        <taxon>Actinomycetota</taxon>
        <taxon>Actinomycetes</taxon>
        <taxon>Mycobacteriales</taxon>
        <taxon>Corynebacteriaceae</taxon>
        <taxon>Corynebacterium</taxon>
    </lineage>
</organism>
<protein>
    <submittedName>
        <fullName evidence="2">HNH endonuclease</fullName>
    </submittedName>
</protein>
<dbReference type="RefSeq" id="WP_269955037.1">
    <property type="nucleotide sequence ID" value="NZ_JAKMUV010000008.1"/>
</dbReference>
<dbReference type="CDD" id="cd00085">
    <property type="entry name" value="HNHc"/>
    <property type="match status" value="1"/>
</dbReference>
<dbReference type="GeneID" id="301813379"/>
<dbReference type="AlphaFoldDB" id="A0A9X3M713"/>
<dbReference type="Proteomes" id="UP001146505">
    <property type="component" value="Unassembled WGS sequence"/>
</dbReference>
<dbReference type="InterPro" id="IPR003615">
    <property type="entry name" value="HNH_nuc"/>
</dbReference>
<keyword evidence="2" id="KW-0378">Hydrolase</keyword>
<proteinExistence type="predicted"/>
<dbReference type="SMART" id="SM00507">
    <property type="entry name" value="HNHc"/>
    <property type="match status" value="1"/>
</dbReference>
<keyword evidence="3" id="KW-1185">Reference proteome</keyword>
<keyword evidence="2" id="KW-0540">Nuclease</keyword>
<evidence type="ECO:0000259" key="1">
    <source>
        <dbReference type="SMART" id="SM00507"/>
    </source>
</evidence>
<keyword evidence="2" id="KW-0255">Endonuclease</keyword>
<evidence type="ECO:0000313" key="3">
    <source>
        <dbReference type="Proteomes" id="UP001146505"/>
    </source>
</evidence>
<comment type="caution">
    <text evidence="2">The sequence shown here is derived from an EMBL/GenBank/DDBJ whole genome shotgun (WGS) entry which is preliminary data.</text>
</comment>
<name>A0A9X3M713_9CORY</name>
<gene>
    <name evidence="2" type="ORF">L8U58_07425</name>
</gene>
<sequence length="373" mass="41251">MDADEMRRMCNRVDAAYAYSVIDDPTVARIQALRKAGTADAIVFSHAAQILAVMNMLGLAALKAGMIGVRHLEQVWRVRKTYAAQLTEPDDAGHAIMDMEQFNRYLEKHAVDCISAREDGPTAKELGEYLCEVIARDFPTPFAEGEKAAAEERSATRGSVTTLGGTAELSRWTLNMPKDQSQRMWEAVTKKAKALADETDCDLAQARLDVIAGLISGEEPNTVVHVHVFRWENGPGFIPGVGAISTKQADYYEGFATKVDSVTVPPAVEQYTPSREMKEFLVGRDGTCRFPGCEHPAPMCDKDHIVPYNHKTPTDGGPTDVRNMQCLCRTHHNLKTNGQWRASTDDGGWTIKWVNHHGEEFTTHARGVIPKPQ</sequence>
<reference evidence="2" key="1">
    <citation type="submission" date="2022-02" db="EMBL/GenBank/DDBJ databases">
        <title>Corynebacterium sp. from urogenital microbiome.</title>
        <authorList>
            <person name="Cappelli E.A."/>
            <person name="Ribeiro T.G."/>
            <person name="Peixe L."/>
        </authorList>
    </citation>
    <scope>NUCLEOTIDE SEQUENCE</scope>
    <source>
        <strain evidence="2">C9Ua_112</strain>
    </source>
</reference>
<dbReference type="GO" id="GO:0004519">
    <property type="term" value="F:endonuclease activity"/>
    <property type="evidence" value="ECO:0007669"/>
    <property type="project" value="UniProtKB-KW"/>
</dbReference>
<dbReference type="Gene3D" id="1.10.30.50">
    <property type="match status" value="1"/>
</dbReference>
<accession>A0A9X3M713</accession>